<protein>
    <submittedName>
        <fullName evidence="2">Uncharacterized protein</fullName>
    </submittedName>
</protein>
<evidence type="ECO:0000256" key="1">
    <source>
        <dbReference type="SAM" id="MobiDB-lite"/>
    </source>
</evidence>
<dbReference type="EMBL" id="HBGY01008329">
    <property type="protein sequence ID" value="CAD9565986.1"/>
    <property type="molecule type" value="Transcribed_RNA"/>
</dbReference>
<reference evidence="2" key="1">
    <citation type="submission" date="2021-01" db="EMBL/GenBank/DDBJ databases">
        <authorList>
            <person name="Corre E."/>
            <person name="Pelletier E."/>
            <person name="Niang G."/>
            <person name="Scheremetjew M."/>
            <person name="Finn R."/>
            <person name="Kale V."/>
            <person name="Holt S."/>
            <person name="Cochrane G."/>
            <person name="Meng A."/>
            <person name="Brown T."/>
            <person name="Cohen L."/>
        </authorList>
    </citation>
    <scope>NUCLEOTIDE SEQUENCE</scope>
    <source>
        <strain evidence="2">B650</strain>
    </source>
</reference>
<gene>
    <name evidence="2" type="ORF">LDAN0321_LOCUS5245</name>
</gene>
<evidence type="ECO:0000313" key="2">
    <source>
        <dbReference type="EMBL" id="CAD9565986.1"/>
    </source>
</evidence>
<accession>A0A7S2NXD2</accession>
<proteinExistence type="predicted"/>
<feature type="region of interest" description="Disordered" evidence="1">
    <location>
        <begin position="17"/>
        <end position="42"/>
    </location>
</feature>
<sequence length="193" mass="22127">MERRFFLEKNSHELDSFTQEATLLPADRSDPPSGSKPRVISYNKPQRNFSHQKYYFVSVVEDKVKTAPESKSTSTIDISGFTRSSPVPAKSINDRKIGMRDASTDYDFIVSEMEKMVDRIKLGFSGIFEPIQDKSEKKPSVSNTASMILTFGWFTLCSEYVSSFIDVFQTIPFAFIISKMLTENYLQEHRQDD</sequence>
<organism evidence="2">
    <name type="scientific">Leptocylindrus danicus</name>
    <dbReference type="NCBI Taxonomy" id="163516"/>
    <lineage>
        <taxon>Eukaryota</taxon>
        <taxon>Sar</taxon>
        <taxon>Stramenopiles</taxon>
        <taxon>Ochrophyta</taxon>
        <taxon>Bacillariophyta</taxon>
        <taxon>Coscinodiscophyceae</taxon>
        <taxon>Chaetocerotophycidae</taxon>
        <taxon>Leptocylindrales</taxon>
        <taxon>Leptocylindraceae</taxon>
        <taxon>Leptocylindrus</taxon>
    </lineage>
</organism>
<name>A0A7S2NXD2_9STRA</name>
<dbReference type="AlphaFoldDB" id="A0A7S2NXD2"/>